<dbReference type="AlphaFoldDB" id="A0A1M6Y6Q7"/>
<sequence length="140" mass="15308">MFIKYAFLCFLGLTAGILIAAGTVAFITIVGVLTRLAIRTDTAKRILLYEDIVVVGATFGNIMDLFRLPIPVGTVGLIIFGLFIGCFIGCLAVALEEVIQIFPIMTHRLKLKMGIPIIVLFLALGKGLGAFFQLFIHYKK</sequence>
<feature type="transmembrane region" description="Helical" evidence="1">
    <location>
        <begin position="6"/>
        <end position="34"/>
    </location>
</feature>
<dbReference type="InterPro" id="IPR020144">
    <property type="entry name" value="SpoVAB"/>
</dbReference>
<reference evidence="2 3" key="1">
    <citation type="submission" date="2016-11" db="EMBL/GenBank/DDBJ databases">
        <authorList>
            <person name="Jaros S."/>
            <person name="Januszkiewicz K."/>
            <person name="Wedrychowicz H."/>
        </authorList>
    </citation>
    <scope>NUCLEOTIDE SEQUENCE [LARGE SCALE GENOMIC DNA]</scope>
    <source>
        <strain evidence="2 3">DSM 15929</strain>
    </source>
</reference>
<dbReference type="EMBL" id="FRAC01000024">
    <property type="protein sequence ID" value="SHL13897.1"/>
    <property type="molecule type" value="Genomic_DNA"/>
</dbReference>
<dbReference type="STRING" id="1121322.SAMN02745136_04174"/>
<proteinExistence type="predicted"/>
<feature type="transmembrane region" description="Helical" evidence="1">
    <location>
        <begin position="75"/>
        <end position="95"/>
    </location>
</feature>
<accession>A0A1M6Y6Q7</accession>
<organism evidence="2 3">
    <name type="scientific">Anaerocolumna jejuensis DSM 15929</name>
    <dbReference type="NCBI Taxonomy" id="1121322"/>
    <lineage>
        <taxon>Bacteria</taxon>
        <taxon>Bacillati</taxon>
        <taxon>Bacillota</taxon>
        <taxon>Clostridia</taxon>
        <taxon>Lachnospirales</taxon>
        <taxon>Lachnospiraceae</taxon>
        <taxon>Anaerocolumna</taxon>
    </lineage>
</organism>
<gene>
    <name evidence="2" type="ORF">SAMN02745136_04174</name>
</gene>
<protein>
    <submittedName>
        <fullName evidence="2">Stage V sporulation protein AB</fullName>
    </submittedName>
</protein>
<evidence type="ECO:0000313" key="2">
    <source>
        <dbReference type="EMBL" id="SHL13897.1"/>
    </source>
</evidence>
<evidence type="ECO:0000256" key="1">
    <source>
        <dbReference type="SAM" id="Phobius"/>
    </source>
</evidence>
<dbReference type="Proteomes" id="UP000184386">
    <property type="component" value="Unassembled WGS sequence"/>
</dbReference>
<dbReference type="Pfam" id="PF13782">
    <property type="entry name" value="SpoVAB"/>
    <property type="match status" value="1"/>
</dbReference>
<keyword evidence="1" id="KW-1133">Transmembrane helix</keyword>
<feature type="transmembrane region" description="Helical" evidence="1">
    <location>
        <begin position="46"/>
        <end position="63"/>
    </location>
</feature>
<feature type="transmembrane region" description="Helical" evidence="1">
    <location>
        <begin position="115"/>
        <end position="136"/>
    </location>
</feature>
<name>A0A1M6Y6Q7_9FIRM</name>
<keyword evidence="1" id="KW-0812">Transmembrane</keyword>
<keyword evidence="1" id="KW-0472">Membrane</keyword>
<dbReference type="RefSeq" id="WP_073278859.1">
    <property type="nucleotide sequence ID" value="NZ_FRAC01000024.1"/>
</dbReference>
<evidence type="ECO:0000313" key="3">
    <source>
        <dbReference type="Proteomes" id="UP000184386"/>
    </source>
</evidence>
<keyword evidence="3" id="KW-1185">Reference proteome</keyword>